<dbReference type="KEGG" id="ehn:H9Q80_13355"/>
<dbReference type="Proteomes" id="UP000515856">
    <property type="component" value="Chromosome"/>
</dbReference>
<proteinExistence type="inferred from homology"/>
<reference evidence="4 5" key="1">
    <citation type="submission" date="2020-08" db="EMBL/GenBank/DDBJ databases">
        <authorList>
            <person name="Liu C."/>
            <person name="Sun Q."/>
        </authorList>
    </citation>
    <scope>NUCLEOTIDE SEQUENCE [LARGE SCALE GENOMIC DNA]</scope>
    <source>
        <strain evidence="4 5">NSJ-61</strain>
    </source>
</reference>
<evidence type="ECO:0000256" key="1">
    <source>
        <dbReference type="ARBA" id="ARBA00005662"/>
    </source>
</evidence>
<evidence type="ECO:0000313" key="5">
    <source>
        <dbReference type="Proteomes" id="UP000515856"/>
    </source>
</evidence>
<dbReference type="InterPro" id="IPR019079">
    <property type="entry name" value="Capsule_synth_CapA"/>
</dbReference>
<dbReference type="EMBL" id="CP060636">
    <property type="protein sequence ID" value="QNM11242.1"/>
    <property type="molecule type" value="Genomic_DNA"/>
</dbReference>
<sequence length="395" mass="44975">MKKMLITLCTLLCLCTACSSQPEKQEEVQHEQPKAEKREVSLTFTGDILIEDPLYVWMSDYQTKDTYSFKNYFDKIKPLLDGDVCIGNQEVPIAGREYGITGINFMFNAPEEIAPQLSKLGFDVLTFANNHSFDRGFVGIEKTIDALNNAGIKTTGAFKEEHHEPLIIEKNGIRIAILAYTYDTNQWIDENHKYAVNKFLNANHEFDEEHQAMIKADVEKAKAVSDVTIAAMHWGTEFTYQISKTQQQAAQFLNDCGVDIIVGNHPHTLQGVDTLTNKEGKETFVMYSLGNLVSSAAAVSRASEQFQNMYEVGGIVHLDVVFDPNTKQVEIKNQKLHAIVNHFTYGYDQYELIPFKDYNEELAAQHYQRACSMYFTYDYLKQNLASLFDGKIDWE</sequence>
<dbReference type="PANTHER" id="PTHR33393">
    <property type="entry name" value="POLYGLUTAMINE SYNTHESIS ACCESSORY PROTEIN RV0574C-RELATED"/>
    <property type="match status" value="1"/>
</dbReference>
<dbReference type="RefSeq" id="WP_117451722.1">
    <property type="nucleotide sequence ID" value="NZ_CP060636.1"/>
</dbReference>
<accession>A0A7G9GKB0</accession>
<dbReference type="CDD" id="cd07381">
    <property type="entry name" value="MPP_CapA"/>
    <property type="match status" value="1"/>
</dbReference>
<feature type="domain" description="Capsule synthesis protein CapA" evidence="3">
    <location>
        <begin position="41"/>
        <end position="296"/>
    </location>
</feature>
<evidence type="ECO:0000313" key="4">
    <source>
        <dbReference type="EMBL" id="QNM11242.1"/>
    </source>
</evidence>
<evidence type="ECO:0000259" key="3">
    <source>
        <dbReference type="SMART" id="SM00854"/>
    </source>
</evidence>
<dbReference type="AlphaFoldDB" id="A0A7G9GKB0"/>
<dbReference type="InterPro" id="IPR029052">
    <property type="entry name" value="Metallo-depent_PP-like"/>
</dbReference>
<evidence type="ECO:0000256" key="2">
    <source>
        <dbReference type="SAM" id="SignalP"/>
    </source>
</evidence>
<dbReference type="PANTHER" id="PTHR33393:SF12">
    <property type="entry name" value="CAPSULE BIOSYNTHESIS PROTEIN CAPA"/>
    <property type="match status" value="1"/>
</dbReference>
<dbReference type="SUPFAM" id="SSF56300">
    <property type="entry name" value="Metallo-dependent phosphatases"/>
    <property type="match status" value="1"/>
</dbReference>
<dbReference type="Gene3D" id="3.60.21.10">
    <property type="match status" value="1"/>
</dbReference>
<dbReference type="SMART" id="SM00854">
    <property type="entry name" value="PGA_cap"/>
    <property type="match status" value="1"/>
</dbReference>
<keyword evidence="2" id="KW-0732">Signal</keyword>
<dbReference type="Pfam" id="PF09587">
    <property type="entry name" value="PGA_cap"/>
    <property type="match status" value="1"/>
</dbReference>
<protein>
    <submittedName>
        <fullName evidence="4">CapA family protein</fullName>
    </submittedName>
</protein>
<keyword evidence="5" id="KW-1185">Reference proteome</keyword>
<organism evidence="4 5">
    <name type="scientific">[Eubacterium] hominis</name>
    <dbReference type="NCBI Taxonomy" id="2764325"/>
    <lineage>
        <taxon>Bacteria</taxon>
        <taxon>Bacillati</taxon>
        <taxon>Bacillota</taxon>
        <taxon>Erysipelotrichia</taxon>
        <taxon>Erysipelotrichales</taxon>
        <taxon>Erysipelotrichaceae</taxon>
        <taxon>Amedibacillus</taxon>
    </lineage>
</organism>
<comment type="similarity">
    <text evidence="1">Belongs to the CapA family.</text>
</comment>
<feature type="signal peptide" evidence="2">
    <location>
        <begin position="1"/>
        <end position="20"/>
    </location>
</feature>
<name>A0A7G9GKB0_9FIRM</name>
<dbReference type="InterPro" id="IPR052169">
    <property type="entry name" value="CW_Biosynth-Accessory"/>
</dbReference>
<gene>
    <name evidence="4" type="ORF">H9Q80_13355</name>
</gene>
<feature type="chain" id="PRO_5039015468" evidence="2">
    <location>
        <begin position="21"/>
        <end position="395"/>
    </location>
</feature>